<dbReference type="CDD" id="cd07247">
    <property type="entry name" value="SgaA_N_like"/>
    <property type="match status" value="2"/>
</dbReference>
<proteinExistence type="predicted"/>
<dbReference type="InterPro" id="IPR052164">
    <property type="entry name" value="Anthracycline_SecMetBiosynth"/>
</dbReference>
<keyword evidence="3" id="KW-1185">Reference proteome</keyword>
<dbReference type="RefSeq" id="WP_212007418.1">
    <property type="nucleotide sequence ID" value="NZ_JAAFYZ010000006.1"/>
</dbReference>
<dbReference type="Gene3D" id="3.10.180.10">
    <property type="entry name" value="2,3-Dihydroxybiphenyl 1,2-Dioxygenase, domain 1"/>
    <property type="match status" value="2"/>
</dbReference>
<dbReference type="InterPro" id="IPR041581">
    <property type="entry name" value="Glyoxalase_6"/>
</dbReference>
<dbReference type="EMBL" id="JAAFYZ010000006">
    <property type="protein sequence ID" value="MBS2545757.1"/>
    <property type="molecule type" value="Genomic_DNA"/>
</dbReference>
<dbReference type="PROSITE" id="PS51819">
    <property type="entry name" value="VOC"/>
    <property type="match status" value="2"/>
</dbReference>
<gene>
    <name evidence="2" type="ORF">KGQ19_02630</name>
</gene>
<dbReference type="InterPro" id="IPR004360">
    <property type="entry name" value="Glyas_Fos-R_dOase_dom"/>
</dbReference>
<evidence type="ECO:0000313" key="3">
    <source>
        <dbReference type="Proteomes" id="UP000730482"/>
    </source>
</evidence>
<accession>A0ABS5KHD9</accession>
<dbReference type="PANTHER" id="PTHR33993:SF10">
    <property type="entry name" value="CONSERVED PROTEIN"/>
    <property type="match status" value="1"/>
</dbReference>
<reference evidence="2 3" key="1">
    <citation type="submission" date="2020-02" db="EMBL/GenBank/DDBJ databases">
        <title>Acidophilic actinobacteria isolated from forest soil.</title>
        <authorList>
            <person name="Golinska P."/>
        </authorList>
    </citation>
    <scope>NUCLEOTIDE SEQUENCE [LARGE SCALE GENOMIC DNA]</scope>
    <source>
        <strain evidence="2 3">NL8</strain>
    </source>
</reference>
<dbReference type="Pfam" id="PF00903">
    <property type="entry name" value="Glyoxalase"/>
    <property type="match status" value="1"/>
</dbReference>
<dbReference type="Proteomes" id="UP000730482">
    <property type="component" value="Unassembled WGS sequence"/>
</dbReference>
<dbReference type="Pfam" id="PF18029">
    <property type="entry name" value="Glyoxalase_6"/>
    <property type="match status" value="1"/>
</dbReference>
<dbReference type="InterPro" id="IPR029068">
    <property type="entry name" value="Glyas_Bleomycin-R_OHBP_Dase"/>
</dbReference>
<dbReference type="PANTHER" id="PTHR33993">
    <property type="entry name" value="GLYOXALASE-RELATED"/>
    <property type="match status" value="1"/>
</dbReference>
<evidence type="ECO:0000259" key="1">
    <source>
        <dbReference type="PROSITE" id="PS51819"/>
    </source>
</evidence>
<feature type="domain" description="VOC" evidence="1">
    <location>
        <begin position="10"/>
        <end position="126"/>
    </location>
</feature>
<name>A0ABS5KHD9_9ACTN</name>
<protein>
    <submittedName>
        <fullName evidence="2">VOC family protein</fullName>
    </submittedName>
</protein>
<dbReference type="InterPro" id="IPR037523">
    <property type="entry name" value="VOC_core"/>
</dbReference>
<dbReference type="SUPFAM" id="SSF54593">
    <property type="entry name" value="Glyoxalase/Bleomycin resistance protein/Dihydroxybiphenyl dioxygenase"/>
    <property type="match status" value="2"/>
</dbReference>
<evidence type="ECO:0000313" key="2">
    <source>
        <dbReference type="EMBL" id="MBS2545757.1"/>
    </source>
</evidence>
<organism evidence="2 3">
    <name type="scientific">Catenulispora pinistramenti</name>
    <dbReference type="NCBI Taxonomy" id="2705254"/>
    <lineage>
        <taxon>Bacteria</taxon>
        <taxon>Bacillati</taxon>
        <taxon>Actinomycetota</taxon>
        <taxon>Actinomycetes</taxon>
        <taxon>Catenulisporales</taxon>
        <taxon>Catenulisporaceae</taxon>
        <taxon>Catenulispora</taxon>
    </lineage>
</organism>
<sequence length="271" mass="28635">MITSENTPGLPGWIDLGSPDPGASAAFYGRVFGWTAEQMVPDSPEDPGYWFLRKDGKSVAGLGGLTDPADKPDWMTYVRVADAAASVAAAERGGAKVRVPVTGIPGEGSFAQLTDPSGAEFALWQSGEVTGFQACCVEDTMLWTELWTRDPAAAKSFYPALFGWQVEPYMEGAPEGGGYDMWTTRSGDPMAAFGGIMTITDQVPIQDEKWVPYFMVADADTTVARVTGSGGTVLIPAADAPPGRLAALTDQFGARFNILQPAPMAGPPDGR</sequence>
<comment type="caution">
    <text evidence="2">The sequence shown here is derived from an EMBL/GenBank/DDBJ whole genome shotgun (WGS) entry which is preliminary data.</text>
</comment>
<feature type="domain" description="VOC" evidence="1">
    <location>
        <begin position="140"/>
        <end position="261"/>
    </location>
</feature>